<dbReference type="Proteomes" id="UP001319180">
    <property type="component" value="Unassembled WGS sequence"/>
</dbReference>
<accession>A0AAP2DFH1</accession>
<name>A0AAP2DFH1_9BACT</name>
<feature type="domain" description="DUF4180" evidence="1">
    <location>
        <begin position="10"/>
        <end position="114"/>
    </location>
</feature>
<organism evidence="2 3">
    <name type="scientific">Dawidia soli</name>
    <dbReference type="NCBI Taxonomy" id="2782352"/>
    <lineage>
        <taxon>Bacteria</taxon>
        <taxon>Pseudomonadati</taxon>
        <taxon>Bacteroidota</taxon>
        <taxon>Cytophagia</taxon>
        <taxon>Cytophagales</taxon>
        <taxon>Chryseotaleaceae</taxon>
        <taxon>Dawidia</taxon>
    </lineage>
</organism>
<dbReference type="EMBL" id="JAHESC010000061">
    <property type="protein sequence ID" value="MBT1690302.1"/>
    <property type="molecule type" value="Genomic_DNA"/>
</dbReference>
<gene>
    <name evidence="2" type="ORF">KK078_27295</name>
</gene>
<dbReference type="InterPro" id="IPR025438">
    <property type="entry name" value="DUF4180"/>
</dbReference>
<dbReference type="AlphaFoldDB" id="A0AAP2DFH1"/>
<evidence type="ECO:0000313" key="2">
    <source>
        <dbReference type="EMBL" id="MBT1690302.1"/>
    </source>
</evidence>
<reference evidence="2 3" key="1">
    <citation type="submission" date="2021-05" db="EMBL/GenBank/DDBJ databases">
        <title>A Polyphasic approach of four new species of the genus Ohtaekwangia: Ohtaekwangia histidinii sp. nov., Ohtaekwangia cretensis sp. nov., Ohtaekwangia indiensis sp. nov., Ohtaekwangia reichenbachii sp. nov. from diverse environment.</title>
        <authorList>
            <person name="Octaviana S."/>
        </authorList>
    </citation>
    <scope>NUCLEOTIDE SEQUENCE [LARGE SCALE GENOMIC DNA]</scope>
    <source>
        <strain evidence="2 3">PWU37</strain>
    </source>
</reference>
<evidence type="ECO:0000313" key="3">
    <source>
        <dbReference type="Proteomes" id="UP001319180"/>
    </source>
</evidence>
<keyword evidence="3" id="KW-1185">Reference proteome</keyword>
<protein>
    <submittedName>
        <fullName evidence="2">DUF4180 domain-containing protein</fullName>
    </submittedName>
</protein>
<dbReference type="RefSeq" id="WP_254093520.1">
    <property type="nucleotide sequence ID" value="NZ_JAHESC010000061.1"/>
</dbReference>
<proteinExistence type="predicted"/>
<dbReference type="Pfam" id="PF13788">
    <property type="entry name" value="DUF4180"/>
    <property type="match status" value="1"/>
</dbReference>
<evidence type="ECO:0000259" key="1">
    <source>
        <dbReference type="Pfam" id="PF13788"/>
    </source>
</evidence>
<comment type="caution">
    <text evidence="2">The sequence shown here is derived from an EMBL/GenBank/DDBJ whole genome shotgun (WGS) entry which is preliminary data.</text>
</comment>
<sequence>MNPVLHIIQGELIAEIPKNTPAIQTAQDFLEIMMNLPADTIVIHQETLHESFFDLRTGLAGEILQKVVNYGRRLAIVGDFTRYTSKSLHDFIRENNRGTTIVFTATLRDAVNKLGITKTIE</sequence>